<feature type="transmembrane region" description="Helical" evidence="1">
    <location>
        <begin position="88"/>
        <end position="111"/>
    </location>
</feature>
<feature type="transmembrane region" description="Helical" evidence="1">
    <location>
        <begin position="51"/>
        <end position="76"/>
    </location>
</feature>
<proteinExistence type="predicted"/>
<keyword evidence="1" id="KW-0812">Transmembrane</keyword>
<feature type="transmembrane region" description="Helical" evidence="1">
    <location>
        <begin position="118"/>
        <end position="137"/>
    </location>
</feature>
<feature type="transmembrane region" description="Helical" evidence="1">
    <location>
        <begin position="20"/>
        <end position="39"/>
    </location>
</feature>
<dbReference type="AlphaFoldDB" id="A0A0L8IAI9"/>
<organism evidence="2">
    <name type="scientific">Octopus bimaculoides</name>
    <name type="common">California two-spotted octopus</name>
    <dbReference type="NCBI Taxonomy" id="37653"/>
    <lineage>
        <taxon>Eukaryota</taxon>
        <taxon>Metazoa</taxon>
        <taxon>Spiralia</taxon>
        <taxon>Lophotrochozoa</taxon>
        <taxon>Mollusca</taxon>
        <taxon>Cephalopoda</taxon>
        <taxon>Coleoidea</taxon>
        <taxon>Octopodiformes</taxon>
        <taxon>Octopoda</taxon>
        <taxon>Incirrata</taxon>
        <taxon>Octopodidae</taxon>
        <taxon>Octopus</taxon>
    </lineage>
</organism>
<name>A0A0L8IAI9_OCTBM</name>
<evidence type="ECO:0000256" key="1">
    <source>
        <dbReference type="SAM" id="Phobius"/>
    </source>
</evidence>
<accession>A0A0L8IAI9</accession>
<dbReference type="EMBL" id="KQ416146">
    <property type="protein sequence ID" value="KOF98424.1"/>
    <property type="molecule type" value="Genomic_DNA"/>
</dbReference>
<evidence type="ECO:0000313" key="2">
    <source>
        <dbReference type="EMBL" id="KOF98424.1"/>
    </source>
</evidence>
<keyword evidence="1" id="KW-1133">Transmembrane helix</keyword>
<protein>
    <submittedName>
        <fullName evidence="2">Uncharacterized protein</fullName>
    </submittedName>
</protein>
<gene>
    <name evidence="2" type="ORF">OCBIM_22025273mg</name>
</gene>
<feature type="non-terminal residue" evidence="2">
    <location>
        <position position="1"/>
    </location>
</feature>
<reference evidence="2" key="1">
    <citation type="submission" date="2015-07" db="EMBL/GenBank/DDBJ databases">
        <title>MeaNS - Measles Nucleotide Surveillance Program.</title>
        <authorList>
            <person name="Tran T."/>
            <person name="Druce J."/>
        </authorList>
    </citation>
    <scope>NUCLEOTIDE SEQUENCE</scope>
    <source>
        <strain evidence="2">UCB-OBI-ISO-001</strain>
        <tissue evidence="2">Gonad</tissue>
    </source>
</reference>
<sequence>PRSLYLSDSYLCASLSLSLSHSLTISLSFSISISPSLYLSGSLCISASLSLCLIVSFYLSVFLIYCLISILLSVVLHLESLSILVFPSLFFLTLFISPPLSLSLCALHVLYPFQLLHMFLYMLTISTCTAFLLYLSLSTHSLSSHFLSPFSIPSTLSPNICSSARLYVL</sequence>
<keyword evidence="1" id="KW-0472">Membrane</keyword>